<dbReference type="AlphaFoldDB" id="A0AAV5MBY7"/>
<feature type="region of interest" description="Disordered" evidence="2">
    <location>
        <begin position="533"/>
        <end position="567"/>
    </location>
</feature>
<feature type="compositionally biased region" description="Basic residues" evidence="2">
    <location>
        <begin position="538"/>
        <end position="548"/>
    </location>
</feature>
<accession>A0AAV5MBY7</accession>
<dbReference type="PANTHER" id="PTHR46033">
    <property type="entry name" value="PROTEIN MAIN-LIKE 2"/>
    <property type="match status" value="1"/>
</dbReference>
<comment type="caution">
    <text evidence="4">The sequence shown here is derived from an EMBL/GenBank/DDBJ whole genome shotgun (WGS) entry which is preliminary data.</text>
</comment>
<feature type="coiled-coil region" evidence="1">
    <location>
        <begin position="839"/>
        <end position="873"/>
    </location>
</feature>
<feature type="region of interest" description="Disordered" evidence="2">
    <location>
        <begin position="1"/>
        <end position="20"/>
    </location>
</feature>
<evidence type="ECO:0000313" key="4">
    <source>
        <dbReference type="EMBL" id="GKV46002.1"/>
    </source>
</evidence>
<keyword evidence="5" id="KW-1185">Reference proteome</keyword>
<organism evidence="4 5">
    <name type="scientific">Rubroshorea leprosula</name>
    <dbReference type="NCBI Taxonomy" id="152421"/>
    <lineage>
        <taxon>Eukaryota</taxon>
        <taxon>Viridiplantae</taxon>
        <taxon>Streptophyta</taxon>
        <taxon>Embryophyta</taxon>
        <taxon>Tracheophyta</taxon>
        <taxon>Spermatophyta</taxon>
        <taxon>Magnoliopsida</taxon>
        <taxon>eudicotyledons</taxon>
        <taxon>Gunneridae</taxon>
        <taxon>Pentapetalae</taxon>
        <taxon>rosids</taxon>
        <taxon>malvids</taxon>
        <taxon>Malvales</taxon>
        <taxon>Dipterocarpaceae</taxon>
        <taxon>Rubroshorea</taxon>
    </lineage>
</organism>
<protein>
    <recommendedName>
        <fullName evidence="3">Aminotransferase-like plant mobile domain-containing protein</fullName>
    </recommendedName>
</protein>
<dbReference type="InterPro" id="IPR044824">
    <property type="entry name" value="MAIN-like"/>
</dbReference>
<sequence length="924" mass="102838">MPTGSASMADSKATPCLRSPPPDLIKLFQDQNLQDDINRILQKQKPCHSNQTFVPHKKSQILGPYFVSQPPASLASIYPQPKEHLLPFQVKPDWNKWIGSFGAWPVWRKSEWTDWINRLEPAFGQIWRDAGLFEFIQLTKCRFPMDKPVLGAALLFWSGSFNCFHFPCEAMSVSLFDVSSLTGLLCTGEEISALLTLPPGVEYNVELKPSYPAFVKSAYDKSKPVSADEHISFLLTLIGKYIVCSAGKGPTKEFIPLAVALAHGKQMALGPFLLAHLYRSCQDIAAHPLVISGGPLWVLQLWLYSYFPALAPVSSAVPAWDLLTYGFMFKNAVENEKNFEECLKFFASLSVDRPDADFAVFLGRSHGPSWYRADVQSPEFKAFWSVCVTSRDLFVGCSLNTLNSRCGMELYAPNQFCQQLGYCQDIPFPPLFSFNYSYPFRFMIGDSKILVTKLADIRNTLQTLILPDPPFRPSCTSAYKSWWRDYFHPRFLGVMENISVLAPPQLTKKSEGKKVVKENEDLESVMAAQISQPNLPRRIPKLQVKRKFATPADSTEEDTPSKQRRTGGKFALACNFPKNLSNLPLPRGPLLPRKPRQPDKAEDVSLGPAATKAPVEDIPAEGDGSNSGSSHTKSGDGSSPATKVRGSRFSLRIASKSFRTIRPNELIDLSPDKENTPTPVASPTRHVHVDDIEVVLLVAADVPMIDDDLENELLAQLDMLMDTPAKSGSATDSKGKAVAEELLGGGPSHFCKVPDQPAAFEAAQILSRAPQLSSSQQKFWADFTSIYTHFSKRFRVLESKVATAESVKKSVADSTAAVFKKKEEFMAAKEAHIMQVTHVQGLKEKISNLEDELSELRNQVPLAEQSEKNLAEQRNKLRVDMEVGLKSAAKIKEQLPSFTAFADEAAEEIKNMREEWSSWQNNLS</sequence>
<dbReference type="GO" id="GO:0010073">
    <property type="term" value="P:meristem maintenance"/>
    <property type="evidence" value="ECO:0007669"/>
    <property type="project" value="InterPro"/>
</dbReference>
<name>A0AAV5MBY7_9ROSI</name>
<dbReference type="Proteomes" id="UP001054252">
    <property type="component" value="Unassembled WGS sequence"/>
</dbReference>
<evidence type="ECO:0000256" key="2">
    <source>
        <dbReference type="SAM" id="MobiDB-lite"/>
    </source>
</evidence>
<dbReference type="EMBL" id="BPVZ01000201">
    <property type="protein sequence ID" value="GKV46002.1"/>
    <property type="molecule type" value="Genomic_DNA"/>
</dbReference>
<evidence type="ECO:0000256" key="1">
    <source>
        <dbReference type="SAM" id="Coils"/>
    </source>
</evidence>
<reference evidence="4 5" key="1">
    <citation type="journal article" date="2021" name="Commun. Biol.">
        <title>The genome of Shorea leprosula (Dipterocarpaceae) highlights the ecological relevance of drought in aseasonal tropical rainforests.</title>
        <authorList>
            <person name="Ng K.K.S."/>
            <person name="Kobayashi M.J."/>
            <person name="Fawcett J.A."/>
            <person name="Hatakeyama M."/>
            <person name="Paape T."/>
            <person name="Ng C.H."/>
            <person name="Ang C.C."/>
            <person name="Tnah L.H."/>
            <person name="Lee C.T."/>
            <person name="Nishiyama T."/>
            <person name="Sese J."/>
            <person name="O'Brien M.J."/>
            <person name="Copetti D."/>
            <person name="Mohd Noor M.I."/>
            <person name="Ong R.C."/>
            <person name="Putra M."/>
            <person name="Sireger I.Z."/>
            <person name="Indrioko S."/>
            <person name="Kosugi Y."/>
            <person name="Izuno A."/>
            <person name="Isagi Y."/>
            <person name="Lee S.L."/>
            <person name="Shimizu K.K."/>
        </authorList>
    </citation>
    <scope>NUCLEOTIDE SEQUENCE [LARGE SCALE GENOMIC DNA]</scope>
    <source>
        <strain evidence="4">214</strain>
    </source>
</reference>
<evidence type="ECO:0000259" key="3">
    <source>
        <dbReference type="Pfam" id="PF10536"/>
    </source>
</evidence>
<gene>
    <name evidence="4" type="ORF">SLEP1_g53025</name>
</gene>
<keyword evidence="1" id="KW-0175">Coiled coil</keyword>
<dbReference type="PANTHER" id="PTHR46033:SF65">
    <property type="entry name" value="AMINOTRANSFERASE-LIKE PLANT MOBILE DOMAIN-CONTAINING PROTEIN"/>
    <property type="match status" value="1"/>
</dbReference>
<dbReference type="Pfam" id="PF10536">
    <property type="entry name" value="PMD"/>
    <property type="match status" value="1"/>
</dbReference>
<dbReference type="InterPro" id="IPR019557">
    <property type="entry name" value="AminoTfrase-like_pln_mobile"/>
</dbReference>
<proteinExistence type="predicted"/>
<feature type="compositionally biased region" description="Polar residues" evidence="2">
    <location>
        <begin position="624"/>
        <end position="641"/>
    </location>
</feature>
<feature type="domain" description="Aminotransferase-like plant mobile" evidence="3">
    <location>
        <begin position="131"/>
        <end position="484"/>
    </location>
</feature>
<feature type="region of interest" description="Disordered" evidence="2">
    <location>
        <begin position="582"/>
        <end position="646"/>
    </location>
</feature>
<evidence type="ECO:0000313" key="5">
    <source>
        <dbReference type="Proteomes" id="UP001054252"/>
    </source>
</evidence>